<proteinExistence type="predicted"/>
<dbReference type="PANTHER" id="PTHR43712:SF2">
    <property type="entry name" value="O-METHYLTRANSFERASE CICE"/>
    <property type="match status" value="1"/>
</dbReference>
<reference evidence="7 8" key="1">
    <citation type="submission" date="2019-09" db="EMBL/GenBank/DDBJ databases">
        <title>Genome sequence of Rhodovastum atsumiense, a diverse member of the Acetobacteraceae family of non-sulfur purple photosynthetic bacteria.</title>
        <authorList>
            <person name="Meyer T."/>
            <person name="Kyndt J."/>
        </authorList>
    </citation>
    <scope>NUCLEOTIDE SEQUENCE [LARGE SCALE GENOMIC DNA]</scope>
    <source>
        <strain evidence="7 8">DSM 21279</strain>
    </source>
</reference>
<dbReference type="Proteomes" id="UP000325255">
    <property type="component" value="Unassembled WGS sequence"/>
</dbReference>
<dbReference type="SUPFAM" id="SSF53335">
    <property type="entry name" value="S-adenosyl-L-methionine-dependent methyltransferases"/>
    <property type="match status" value="1"/>
</dbReference>
<dbReference type="OrthoDB" id="7418600at2"/>
<dbReference type="GO" id="GO:0046983">
    <property type="term" value="F:protein dimerization activity"/>
    <property type="evidence" value="ECO:0007669"/>
    <property type="project" value="InterPro"/>
</dbReference>
<evidence type="ECO:0000259" key="5">
    <source>
        <dbReference type="Pfam" id="PF00891"/>
    </source>
</evidence>
<dbReference type="Pfam" id="PF08100">
    <property type="entry name" value="Dimerisation"/>
    <property type="match status" value="1"/>
</dbReference>
<dbReference type="GO" id="GO:0032259">
    <property type="term" value="P:methylation"/>
    <property type="evidence" value="ECO:0007669"/>
    <property type="project" value="UniProtKB-KW"/>
</dbReference>
<evidence type="ECO:0000313" key="7">
    <source>
        <dbReference type="EMBL" id="KAA5612885.1"/>
    </source>
</evidence>
<dbReference type="SUPFAM" id="SSF46785">
    <property type="entry name" value="Winged helix' DNA-binding domain"/>
    <property type="match status" value="1"/>
</dbReference>
<evidence type="ECO:0000259" key="6">
    <source>
        <dbReference type="Pfam" id="PF08100"/>
    </source>
</evidence>
<evidence type="ECO:0000256" key="2">
    <source>
        <dbReference type="ARBA" id="ARBA00022679"/>
    </source>
</evidence>
<gene>
    <name evidence="7" type="ORF">F1189_07540</name>
</gene>
<dbReference type="InterPro" id="IPR029063">
    <property type="entry name" value="SAM-dependent_MTases_sf"/>
</dbReference>
<dbReference type="InterPro" id="IPR036390">
    <property type="entry name" value="WH_DNA-bd_sf"/>
</dbReference>
<dbReference type="Gene3D" id="3.40.50.150">
    <property type="entry name" value="Vaccinia Virus protein VP39"/>
    <property type="match status" value="1"/>
</dbReference>
<dbReference type="InterPro" id="IPR001077">
    <property type="entry name" value="COMT_C"/>
</dbReference>
<dbReference type="Pfam" id="PF00891">
    <property type="entry name" value="Methyltransf_2"/>
    <property type="match status" value="1"/>
</dbReference>
<name>A0A5M6IZS7_9PROT</name>
<keyword evidence="8" id="KW-1185">Reference proteome</keyword>
<organism evidence="7 8">
    <name type="scientific">Rhodovastum atsumiense</name>
    <dbReference type="NCBI Taxonomy" id="504468"/>
    <lineage>
        <taxon>Bacteria</taxon>
        <taxon>Pseudomonadati</taxon>
        <taxon>Pseudomonadota</taxon>
        <taxon>Alphaproteobacteria</taxon>
        <taxon>Acetobacterales</taxon>
        <taxon>Acetobacteraceae</taxon>
        <taxon>Rhodovastum</taxon>
    </lineage>
</organism>
<dbReference type="PIRSF" id="PIRSF005739">
    <property type="entry name" value="O-mtase"/>
    <property type="match status" value="1"/>
</dbReference>
<dbReference type="InterPro" id="IPR036388">
    <property type="entry name" value="WH-like_DNA-bd_sf"/>
</dbReference>
<dbReference type="RefSeq" id="WP_150040113.1">
    <property type="nucleotide sequence ID" value="NZ_OW485601.1"/>
</dbReference>
<dbReference type="AlphaFoldDB" id="A0A5M6IZS7"/>
<dbReference type="PROSITE" id="PS51683">
    <property type="entry name" value="SAM_OMT_II"/>
    <property type="match status" value="1"/>
</dbReference>
<sequence length="384" mass="40779">MPFSTNLRDRLLGWRDRVLGDPRFQRWAAGFPLTRRIARRDAQALFDLVAGFVYSQILYACVRLRVFDMLQGAPQELDVLASRMGMPPEAAARLLDGAVALRLLSRRGVGRYGLGRLGAALVGNAGIAAMVEHHAMLYADLADPVALLRGERPTTELGRYWPYAGSDAAVARDPEAVAGYTALMAASQPMIAAEVLDAYPLQRHRCLLDVGGGNGTFLIAAAARAPALQLTLFDLPPVAASAATRFAAAGLEGRARAVAGDFRLDPLPAGADIVSLVRIIHDHDDATVLTLLRAVHRALPPGGTLLIAEPMSGTPGAEAVGDAYFGLYLFAMGRGRPRTPAAIETLLKSAGFSVIRRIPTRSPMLTSVMVATMSGSGQVAVNPP</sequence>
<dbReference type="InterPro" id="IPR016461">
    <property type="entry name" value="COMT-like"/>
</dbReference>
<evidence type="ECO:0000313" key="8">
    <source>
        <dbReference type="Proteomes" id="UP000325255"/>
    </source>
</evidence>
<evidence type="ECO:0000256" key="4">
    <source>
        <dbReference type="PIRSR" id="PIRSR005739-1"/>
    </source>
</evidence>
<feature type="active site" description="Proton acceptor" evidence="4">
    <location>
        <position position="281"/>
    </location>
</feature>
<dbReference type="GO" id="GO:0008171">
    <property type="term" value="F:O-methyltransferase activity"/>
    <property type="evidence" value="ECO:0007669"/>
    <property type="project" value="InterPro"/>
</dbReference>
<evidence type="ECO:0000256" key="1">
    <source>
        <dbReference type="ARBA" id="ARBA00022603"/>
    </source>
</evidence>
<protein>
    <submittedName>
        <fullName evidence="7">Methyltransferase domain-containing protein</fullName>
    </submittedName>
</protein>
<keyword evidence="3" id="KW-0949">S-adenosyl-L-methionine</keyword>
<accession>A0A5M6IZS7</accession>
<keyword evidence="2 7" id="KW-0808">Transferase</keyword>
<dbReference type="Gene3D" id="1.10.10.10">
    <property type="entry name" value="Winged helix-like DNA-binding domain superfamily/Winged helix DNA-binding domain"/>
    <property type="match status" value="1"/>
</dbReference>
<dbReference type="CDD" id="cd02440">
    <property type="entry name" value="AdoMet_MTases"/>
    <property type="match status" value="1"/>
</dbReference>
<dbReference type="InterPro" id="IPR012967">
    <property type="entry name" value="COMT_dimerisation"/>
</dbReference>
<keyword evidence="1 7" id="KW-0489">Methyltransferase</keyword>
<feature type="domain" description="O-methyltransferase C-terminal" evidence="5">
    <location>
        <begin position="138"/>
        <end position="353"/>
    </location>
</feature>
<dbReference type="PANTHER" id="PTHR43712">
    <property type="entry name" value="PUTATIVE (AFU_ORTHOLOGUE AFUA_4G14580)-RELATED"/>
    <property type="match status" value="1"/>
</dbReference>
<evidence type="ECO:0000256" key="3">
    <source>
        <dbReference type="ARBA" id="ARBA00022691"/>
    </source>
</evidence>
<comment type="caution">
    <text evidence="7">The sequence shown here is derived from an EMBL/GenBank/DDBJ whole genome shotgun (WGS) entry which is preliminary data.</text>
</comment>
<feature type="domain" description="O-methyltransferase dimerisation" evidence="6">
    <location>
        <begin position="47"/>
        <end position="122"/>
    </location>
</feature>
<dbReference type="EMBL" id="VWPK01000009">
    <property type="protein sequence ID" value="KAA5612885.1"/>
    <property type="molecule type" value="Genomic_DNA"/>
</dbReference>